<dbReference type="RefSeq" id="XP_001226451.1">
    <property type="nucleotide sequence ID" value="XM_001226450.1"/>
</dbReference>
<feature type="domain" description="2EXR" evidence="2">
    <location>
        <begin position="231"/>
        <end position="291"/>
    </location>
</feature>
<dbReference type="Proteomes" id="UP000001056">
    <property type="component" value="Unassembled WGS sequence"/>
</dbReference>
<evidence type="ECO:0000259" key="2">
    <source>
        <dbReference type="Pfam" id="PF20150"/>
    </source>
</evidence>
<dbReference type="InParanoid" id="Q2GU30"/>
<evidence type="ECO:0000256" key="1">
    <source>
        <dbReference type="SAM" id="MobiDB-lite"/>
    </source>
</evidence>
<dbReference type="Gene3D" id="2.40.10.120">
    <property type="match status" value="1"/>
</dbReference>
<dbReference type="Pfam" id="PF13365">
    <property type="entry name" value="Trypsin_2"/>
    <property type="match status" value="1"/>
</dbReference>
<dbReference type="EMBL" id="CH408034">
    <property type="protein sequence ID" value="EAQ84510.1"/>
    <property type="molecule type" value="Genomic_DNA"/>
</dbReference>
<keyword evidence="4" id="KW-1185">Reference proteome</keyword>
<dbReference type="SUPFAM" id="SSF50494">
    <property type="entry name" value="Trypsin-like serine proteases"/>
    <property type="match status" value="1"/>
</dbReference>
<dbReference type="OrthoDB" id="4217619at2759"/>
<dbReference type="eggNOG" id="ENOG502RZJF">
    <property type="taxonomic scope" value="Eukaryota"/>
</dbReference>
<dbReference type="InterPro" id="IPR009003">
    <property type="entry name" value="Peptidase_S1_PA"/>
</dbReference>
<feature type="compositionally biased region" description="Pro residues" evidence="1">
    <location>
        <begin position="603"/>
        <end position="617"/>
    </location>
</feature>
<dbReference type="AlphaFoldDB" id="Q2GU30"/>
<dbReference type="Pfam" id="PF20150">
    <property type="entry name" value="2EXR"/>
    <property type="match status" value="1"/>
</dbReference>
<proteinExistence type="predicted"/>
<feature type="compositionally biased region" description="Low complexity" evidence="1">
    <location>
        <begin position="566"/>
        <end position="593"/>
    </location>
</feature>
<feature type="compositionally biased region" description="Pro residues" evidence="1">
    <location>
        <begin position="631"/>
        <end position="645"/>
    </location>
</feature>
<dbReference type="GeneID" id="4395630"/>
<evidence type="ECO:0000313" key="3">
    <source>
        <dbReference type="EMBL" id="EAQ84510.1"/>
    </source>
</evidence>
<reference evidence="4" key="1">
    <citation type="journal article" date="2015" name="Genome Announc.">
        <title>Draft genome sequence of the cellulolytic fungus Chaetomium globosum.</title>
        <authorList>
            <person name="Cuomo C.A."/>
            <person name="Untereiner W.A."/>
            <person name="Ma L.-J."/>
            <person name="Grabherr M."/>
            <person name="Birren B.W."/>
        </authorList>
    </citation>
    <scope>NUCLEOTIDE SEQUENCE [LARGE SCALE GENOMIC DNA]</scope>
    <source>
        <strain evidence="4">ATCC 6205 / CBS 148.51 / DSM 1962 / NBRC 6347 / NRRL 1970</strain>
    </source>
</reference>
<organism evidence="3 4">
    <name type="scientific">Chaetomium globosum (strain ATCC 6205 / CBS 148.51 / DSM 1962 / NBRC 6347 / NRRL 1970)</name>
    <name type="common">Soil fungus</name>
    <dbReference type="NCBI Taxonomy" id="306901"/>
    <lineage>
        <taxon>Eukaryota</taxon>
        <taxon>Fungi</taxon>
        <taxon>Dikarya</taxon>
        <taxon>Ascomycota</taxon>
        <taxon>Pezizomycotina</taxon>
        <taxon>Sordariomycetes</taxon>
        <taxon>Sordariomycetidae</taxon>
        <taxon>Sordariales</taxon>
        <taxon>Chaetomiaceae</taxon>
        <taxon>Chaetomium</taxon>
    </lineage>
</organism>
<name>Q2GU30_CHAGB</name>
<dbReference type="HOGENOM" id="CLU_331753_0_0_1"/>
<gene>
    <name evidence="3" type="ORF">CHGG_08524</name>
</gene>
<dbReference type="VEuPathDB" id="FungiDB:CHGG_08524"/>
<dbReference type="InterPro" id="IPR045518">
    <property type="entry name" value="2EXR"/>
</dbReference>
<sequence length="863" mass="95065">MASRAFALGFNARLGRLGEGGWSATSTTIWGCASAAILQSLGSAARLSQKLPGLDRLSPMNLSLIFRMLVPVVVLVVGRIGLTSTCPSPFSTPFHASRRNYVGKYTSWQRSPVLCTCELSPSLSGTNMKRTKRDEEDDDLTDFELFAAHLAPWNLILGSLSHLLCPRLGATASDFETTPPAQHGASNPATQTRATQTLLTAYGFSTTKPRPQPWPPTQQHPEIPPHLLYTQPKAAWQMTRPLALYSAAPIPPLLHTCAESRQVLMRHGYELAFRTRSAGPRTWFCFRDDTLYLPQLARDWDDGEWYDNTGEDGENPGPCDLHPDDLVRVRRLALEAVYVGGYRSDTSRTLRLCPNVRELFAVQGRVSREERKELLYGCSAAAREEIERAENGGNDDELWEWIECDEADAAPRAWWGPDRKQMTCGVGLYCTGEDGESLLRWKRAHGGDSTGYFEGYVTYVEARLRQELEEVLQAERGEVKPWNIPSVKLVIVGTRVSIKAVYKARERYWLALQEEEEQEQERGVSPSNWGQERSYLARQDFPHSNLPSTRRHGILTPPNPPPKTAIPPHTNPNTHRTQPRNQTTTTTRNSQQQHPPSNCTSPHHPPPHAPHPAPTPTSPLKDHALLLTKTNPPPASNPQQPPPTTLPATLIFAHFQAGTAVCIHPSGLLLTCAHCVAETEAELDLAQSHVLLFVLSGAVVIARCVAWDGKRDLALLRVEGAQGGAGLEGGQDGRFPAIEVGDRPPALGARLVCTGQPGSEDLECEEAGLETGYEVVCVSEGRFRGYAEGQDVQDNEEIGALMHTCWTYWGHSGAPLVEIGKTARMGGMLVGLHSSWDEETGMRRGVGVEAIREFLKGRVPGLE</sequence>
<accession>Q2GU30</accession>
<feature type="region of interest" description="Disordered" evidence="1">
    <location>
        <begin position="626"/>
        <end position="645"/>
    </location>
</feature>
<protein>
    <recommendedName>
        <fullName evidence="2">2EXR domain-containing protein</fullName>
    </recommendedName>
</protein>
<feature type="region of interest" description="Disordered" evidence="1">
    <location>
        <begin position="541"/>
        <end position="621"/>
    </location>
</feature>
<evidence type="ECO:0000313" key="4">
    <source>
        <dbReference type="Proteomes" id="UP000001056"/>
    </source>
</evidence>